<dbReference type="HOGENOM" id="CLU_2121478_0_0_1"/>
<proteinExistence type="predicted"/>
<dbReference type="AlphaFoldDB" id="A0A0C9WI88"/>
<evidence type="ECO:0000313" key="2">
    <source>
        <dbReference type="Proteomes" id="UP000054477"/>
    </source>
</evidence>
<accession>A0A0C9WI88</accession>
<reference evidence="1 2" key="1">
    <citation type="submission" date="2014-04" db="EMBL/GenBank/DDBJ databases">
        <authorList>
            <consortium name="DOE Joint Genome Institute"/>
            <person name="Kuo A."/>
            <person name="Kohler A."/>
            <person name="Nagy L.G."/>
            <person name="Floudas D."/>
            <person name="Copeland A."/>
            <person name="Barry K.W."/>
            <person name="Cichocki N."/>
            <person name="Veneault-Fourrey C."/>
            <person name="LaButti K."/>
            <person name="Lindquist E.A."/>
            <person name="Lipzen A."/>
            <person name="Lundell T."/>
            <person name="Morin E."/>
            <person name="Murat C."/>
            <person name="Sun H."/>
            <person name="Tunlid A."/>
            <person name="Henrissat B."/>
            <person name="Grigoriev I.V."/>
            <person name="Hibbett D.S."/>
            <person name="Martin F."/>
            <person name="Nordberg H.P."/>
            <person name="Cantor M.N."/>
            <person name="Hua S.X."/>
        </authorList>
    </citation>
    <scope>NUCLEOTIDE SEQUENCE [LARGE SCALE GENOMIC DNA]</scope>
    <source>
        <strain evidence="1 2">LaAM-08-1</strain>
    </source>
</reference>
<keyword evidence="2" id="KW-1185">Reference proteome</keyword>
<dbReference type="Proteomes" id="UP000054477">
    <property type="component" value="Unassembled WGS sequence"/>
</dbReference>
<reference evidence="2" key="2">
    <citation type="submission" date="2015-01" db="EMBL/GenBank/DDBJ databases">
        <title>Evolutionary Origins and Diversification of the Mycorrhizal Mutualists.</title>
        <authorList>
            <consortium name="DOE Joint Genome Institute"/>
            <consortium name="Mycorrhizal Genomics Consortium"/>
            <person name="Kohler A."/>
            <person name="Kuo A."/>
            <person name="Nagy L.G."/>
            <person name="Floudas D."/>
            <person name="Copeland A."/>
            <person name="Barry K.W."/>
            <person name="Cichocki N."/>
            <person name="Veneault-Fourrey C."/>
            <person name="LaButti K."/>
            <person name="Lindquist E.A."/>
            <person name="Lipzen A."/>
            <person name="Lundell T."/>
            <person name="Morin E."/>
            <person name="Murat C."/>
            <person name="Riley R."/>
            <person name="Ohm R."/>
            <person name="Sun H."/>
            <person name="Tunlid A."/>
            <person name="Henrissat B."/>
            <person name="Grigoriev I.V."/>
            <person name="Hibbett D.S."/>
            <person name="Martin F."/>
        </authorList>
    </citation>
    <scope>NUCLEOTIDE SEQUENCE [LARGE SCALE GENOMIC DNA]</scope>
    <source>
        <strain evidence="2">LaAM-08-1</strain>
    </source>
</reference>
<name>A0A0C9WI88_9AGAR</name>
<dbReference type="EMBL" id="KN838904">
    <property type="protein sequence ID" value="KIJ92519.1"/>
    <property type="molecule type" value="Genomic_DNA"/>
</dbReference>
<organism evidence="1 2">
    <name type="scientific">Laccaria amethystina LaAM-08-1</name>
    <dbReference type="NCBI Taxonomy" id="1095629"/>
    <lineage>
        <taxon>Eukaryota</taxon>
        <taxon>Fungi</taxon>
        <taxon>Dikarya</taxon>
        <taxon>Basidiomycota</taxon>
        <taxon>Agaricomycotina</taxon>
        <taxon>Agaricomycetes</taxon>
        <taxon>Agaricomycetidae</taxon>
        <taxon>Agaricales</taxon>
        <taxon>Agaricineae</taxon>
        <taxon>Hydnangiaceae</taxon>
        <taxon>Laccaria</taxon>
    </lineage>
</organism>
<evidence type="ECO:0000313" key="1">
    <source>
        <dbReference type="EMBL" id="KIJ92519.1"/>
    </source>
</evidence>
<protein>
    <submittedName>
        <fullName evidence="1">Uncharacterized protein</fullName>
    </submittedName>
</protein>
<gene>
    <name evidence="1" type="ORF">K443DRAFT_13550</name>
</gene>
<sequence>MTHPAHFQKLKSVTILPEYVVRSDYHQFDEAFEAITLYPRMDVGLNFVSEIGCHEWMEKHVSSSGTTTSSDFVGFLANFARITDLTIQAESWIDLELDDRAIPQLLPQFLSRPS</sequence>